<dbReference type="AlphaFoldDB" id="A0AAV2K4P3"/>
<feature type="compositionally biased region" description="Basic and acidic residues" evidence="1">
    <location>
        <begin position="315"/>
        <end position="333"/>
    </location>
</feature>
<name>A0AAV2K4P3_KNICA</name>
<keyword evidence="3" id="KW-1185">Reference proteome</keyword>
<protein>
    <recommendedName>
        <fullName evidence="4">Leucine-rich repeat-containing protein 71</fullName>
    </recommendedName>
</protein>
<feature type="compositionally biased region" description="Low complexity" evidence="1">
    <location>
        <begin position="346"/>
        <end position="363"/>
    </location>
</feature>
<dbReference type="PANTHER" id="PTHR46984">
    <property type="entry name" value="LEUCINE-RICH REPEAT-CONTAINING PROTEIN 71"/>
    <property type="match status" value="1"/>
</dbReference>
<dbReference type="EMBL" id="OZ035838">
    <property type="protein sequence ID" value="CAL1584926.1"/>
    <property type="molecule type" value="Genomic_DNA"/>
</dbReference>
<proteinExistence type="predicted"/>
<evidence type="ECO:0008006" key="4">
    <source>
        <dbReference type="Google" id="ProtNLM"/>
    </source>
</evidence>
<dbReference type="InterPro" id="IPR053040">
    <property type="entry name" value="LRR-containing_protein_71"/>
</dbReference>
<dbReference type="InterPro" id="IPR001611">
    <property type="entry name" value="Leu-rich_rpt"/>
</dbReference>
<accession>A0AAV2K4P3</accession>
<feature type="region of interest" description="Disordered" evidence="1">
    <location>
        <begin position="301"/>
        <end position="376"/>
    </location>
</feature>
<gene>
    <name evidence="2" type="ORF">KC01_LOCUS15182</name>
</gene>
<dbReference type="SUPFAM" id="SSF52047">
    <property type="entry name" value="RNI-like"/>
    <property type="match status" value="1"/>
</dbReference>
<dbReference type="Pfam" id="PF13516">
    <property type="entry name" value="LRR_6"/>
    <property type="match status" value="3"/>
</dbReference>
<sequence length="477" mass="53110">MKKAGKDTAAQEDAPRRLSAQSLPESVTCLTFDDYQCSGNIQVDFPKLCALLDKKSIPPVHSKIRKTERERTPAMKRSWKQIVTHLMKENEVRTTALWTKPYLCVDLENKSQLSSKGLRIIGWEVDEQIMKVLNKLLQDLSQLQSIHFWRARLTDEMVLLLSSALSLRVVYLEGNPLPRHSFHLLLSNDSVITHLFLRNNHIGDEGARLIGAALSTPKTSNKNLLFLSLAFNSIGDAGAAYLAQGLRLNRTLLFLSLANNQIGDSGAAHLSRILGEFPLTHEEVVERRKLLSWKTDWTSVGLDPQDEGAPAAVKVDSKPNAKKKEMVKKDEKPAPVQKETPKKGQQKTAKAAAKAAQQKGLKSAAKKKPTPADAPEEKMTISEIEETVHPLLDLLVQSRDRQLFLSGNSTLIYLSLAGNILTEKSLPSLLSSLEQQTEGGLLRLCLKRNNISSECELLQKIEELLEPRLSQISETTE</sequence>
<reference evidence="2 3" key="1">
    <citation type="submission" date="2024-04" db="EMBL/GenBank/DDBJ databases">
        <authorList>
            <person name="Waldvogel A.-M."/>
            <person name="Schoenle A."/>
        </authorList>
    </citation>
    <scope>NUCLEOTIDE SEQUENCE [LARGE SCALE GENOMIC DNA]</scope>
</reference>
<evidence type="ECO:0000256" key="1">
    <source>
        <dbReference type="SAM" id="MobiDB-lite"/>
    </source>
</evidence>
<dbReference type="Proteomes" id="UP001497482">
    <property type="component" value="Chromosome 16"/>
</dbReference>
<dbReference type="SMART" id="SM00368">
    <property type="entry name" value="LRR_RI"/>
    <property type="match status" value="4"/>
</dbReference>
<dbReference type="PANTHER" id="PTHR46984:SF1">
    <property type="entry name" value="LEUCINE-RICH REPEAT-CONTAINING PROTEIN 71"/>
    <property type="match status" value="1"/>
</dbReference>
<evidence type="ECO:0000313" key="2">
    <source>
        <dbReference type="EMBL" id="CAL1584926.1"/>
    </source>
</evidence>
<dbReference type="InterPro" id="IPR032675">
    <property type="entry name" value="LRR_dom_sf"/>
</dbReference>
<organism evidence="2 3">
    <name type="scientific">Knipowitschia caucasica</name>
    <name type="common">Caucasian dwarf goby</name>
    <name type="synonym">Pomatoschistus caucasicus</name>
    <dbReference type="NCBI Taxonomy" id="637954"/>
    <lineage>
        <taxon>Eukaryota</taxon>
        <taxon>Metazoa</taxon>
        <taxon>Chordata</taxon>
        <taxon>Craniata</taxon>
        <taxon>Vertebrata</taxon>
        <taxon>Euteleostomi</taxon>
        <taxon>Actinopterygii</taxon>
        <taxon>Neopterygii</taxon>
        <taxon>Teleostei</taxon>
        <taxon>Neoteleostei</taxon>
        <taxon>Acanthomorphata</taxon>
        <taxon>Gobiaria</taxon>
        <taxon>Gobiiformes</taxon>
        <taxon>Gobioidei</taxon>
        <taxon>Gobiidae</taxon>
        <taxon>Gobiinae</taxon>
        <taxon>Knipowitschia</taxon>
    </lineage>
</organism>
<dbReference type="Gene3D" id="3.80.10.10">
    <property type="entry name" value="Ribonuclease Inhibitor"/>
    <property type="match status" value="1"/>
</dbReference>
<evidence type="ECO:0000313" key="3">
    <source>
        <dbReference type="Proteomes" id="UP001497482"/>
    </source>
</evidence>